<keyword evidence="4" id="KW-0472">Membrane</keyword>
<feature type="domain" description="SpaA-like prealbumin fold" evidence="6">
    <location>
        <begin position="916"/>
        <end position="1019"/>
    </location>
</feature>
<feature type="signal peptide" evidence="5">
    <location>
        <begin position="1"/>
        <end position="26"/>
    </location>
</feature>
<feature type="domain" description="SpaA-like prealbumin fold" evidence="6">
    <location>
        <begin position="2114"/>
        <end position="2195"/>
    </location>
</feature>
<feature type="domain" description="SpaA-like prealbumin fold" evidence="6">
    <location>
        <begin position="1624"/>
        <end position="1696"/>
    </location>
</feature>
<keyword evidence="4" id="KW-0812">Transmembrane</keyword>
<feature type="domain" description="SpaA-like prealbumin fold" evidence="6">
    <location>
        <begin position="529"/>
        <end position="610"/>
    </location>
</feature>
<feature type="domain" description="SpaA-like prealbumin fold" evidence="6">
    <location>
        <begin position="437"/>
        <end position="513"/>
    </location>
</feature>
<dbReference type="PANTHER" id="PTHR36108:SF13">
    <property type="entry name" value="COLOSSIN-B-RELATED"/>
    <property type="match status" value="1"/>
</dbReference>
<feature type="chain" id="PRO_5027113679" evidence="5">
    <location>
        <begin position="27"/>
        <end position="2256"/>
    </location>
</feature>
<dbReference type="InterPro" id="IPR013783">
    <property type="entry name" value="Ig-like_fold"/>
</dbReference>
<feature type="domain" description="SpaA-like prealbumin fold" evidence="6">
    <location>
        <begin position="1911"/>
        <end position="1989"/>
    </location>
</feature>
<feature type="domain" description="SpaA-like prealbumin fold" evidence="6">
    <location>
        <begin position="1236"/>
        <end position="1308"/>
    </location>
</feature>
<keyword evidence="2" id="KW-0964">Secreted</keyword>
<feature type="domain" description="SpaA-like prealbumin fold" evidence="6">
    <location>
        <begin position="336"/>
        <end position="414"/>
    </location>
</feature>
<dbReference type="RefSeq" id="WP_156626157.1">
    <property type="nucleotide sequence ID" value="NZ_CACRTO010000017.1"/>
</dbReference>
<evidence type="ECO:0000259" key="6">
    <source>
        <dbReference type="Pfam" id="PF17802"/>
    </source>
</evidence>
<comment type="similarity">
    <text evidence="1">Belongs to the serine-aspartate repeat-containing protein (SDr) family.</text>
</comment>
<dbReference type="InterPro" id="IPR041033">
    <property type="entry name" value="SpaA_PFL_dom_1"/>
</dbReference>
<evidence type="ECO:0000256" key="4">
    <source>
        <dbReference type="SAM" id="Phobius"/>
    </source>
</evidence>
<feature type="domain" description="SpaA-like prealbumin fold" evidence="6">
    <location>
        <begin position="1522"/>
        <end position="1602"/>
    </location>
</feature>
<protein>
    <submittedName>
        <fullName evidence="7">Serine-aspartate repeat-containing protein D</fullName>
    </submittedName>
</protein>
<evidence type="ECO:0000256" key="1">
    <source>
        <dbReference type="ARBA" id="ARBA00007257"/>
    </source>
</evidence>
<gene>
    <name evidence="7" type="primary">sdrD</name>
    <name evidence="7" type="ORF">CTLFYP3_01679</name>
</gene>
<reference evidence="7" key="1">
    <citation type="submission" date="2019-11" db="EMBL/GenBank/DDBJ databases">
        <authorList>
            <person name="Feng L."/>
        </authorList>
    </citation>
    <scope>NUCLEOTIDE SEQUENCE</scope>
    <source>
        <strain evidence="7">CTertiumLFYP3</strain>
    </source>
</reference>
<sequence length="2256" mass="246712">MRFKKAIAFTVSALLTFMNMSNIVMAEEQQPITDGVQKINANNLGWTPVSRTNQLGGADDFSGIFFNELKDFNETGGPIAAGSLNNVKIVTFDAGYSGGINQFDDIVIPKFNVGVMAQKNVNIGGKTLISNGDAVIGDSVDPQKLDPKVGNIYKRQNKIDKFLGDAKADLVKLNKDLWNTEETAKAIYDSNTVILNCVKGINIFEVDLTSGRKSIIFNYAEDAKDSTIIIKYKGNVINYAETFIGSTMLDKLNVDEISNRVIWTFDPSLKEVKIDRTIVFGSILAPNADITFSSAGYSAINGTVIANGLDGSGSSSELHWVGPFKGDIITPIEKTGSFEFNKKDNHGNAISGATFGLFQGDDAKYTATSTNKVSFNGIEPGDYILKEISPPNGYEISKLEVDVIVSNNGTVTFKENGVIKTEGDLDLLYVNNISKVSFNFNKVLAGTDMRIPNVEFKLMQEDKEIAKAKSNASGVVTFNEIELGTYTLVEITPTGYKAAGPWVIEVTENGAIIDGEIITKIDNVENTGYFEFDKLDNHDKAVNGAEFALYQEEEVKYIATSTEDGLVSFNDIKQGTYIMKETSSPDGYEISNAVVEVKVSSDGTVTFKVNGEDKELADLDKLYVNNVSTVDFSFNKVIAKTDTGIPSVEFKLMQGDKEIATEVSDEKGVVTFNEIELGTYTLVETRPFGYESAGPWTVSITKEGAFIGENKLDKIENVEVMAGFEFNKLDNHEKAVNGATFALYQDGVEKYTVTSTESGLVSFSDIKEGTYTLKETSAPDGYEISNATVEVTVDSNGYLTFKVDEEDKELGDLDKLYVNNITTVEFDFNKVISGTKTGIPEVEFKLMQGDNVVATEVSDENGTVSFSNIEVGSYRLVETTPDGYKAAGPWDIEVTKNGATIDGKALTEIENVQVIGSFKFNKLDNHNKLVKGAEFALYQDGEVKYTSTSTGNLSLESILLSYQLILRSSDEISIGEVSFSGIKQGTYILKETKAPDGYEISDAIVEVTVYKDGSVTFKVDGKDQALEDLNGIFINNVSTVDFSFNKVIAKADTGIPDVEFKLLQGDKEIATAISDKNGVVSFENIELGTYTLVETRPFGYEVAGPWTVNVTKEGAFIGETKLDKIENIEVIGNFQFNKLDNHEKAVNGATFGLYQDGVEKYTSTSTDAGLVSFSDIKEGTYTLKETSAPDGYEISDTIVEVIVDSDGTITFKVDGENKELADLDVLYVNNVSTVDFSFNKVIAKTDTGIPGVEFKLMQGDKEIATANSDKNGVVSFENVELGTYTLVETRPFGYESAGPWTVNVTKEGAFIGETKLVQIENIEVIGNFQFNKLDNHEKVVNGAIFGLYQDGVEKYTSTSTDKGLVSFSDVKEGTYTLKETSAPNGYEISDAVVEVTVSSDGYVSFKVNGEDKELADLDKLYVNNVSTVEFSFNKVIAKTDTGIPGVEFKLMQGDKEIATANSDKNGVVSFENIELGTYTLVETRPFGYEVAGPWTVNVTKEGAFIEDEKLDKIENIEVMAGFEFNKLDNHEKAVNGAEFALYQDGVEKYTSTSTDKGLVSFNDVKEGTYTLKETKAPDGYEISNVEVEVIVNSDGTVTFKVNGEDKELADLDVLYVNNISTVDFSFNKVIAETDTGIPGVEFKLLQGDKEIATEVSNENGVVSFENIELGTYTLVETRPFGYEVAGPWTVNVTKEGAFIEDEKLVQIENVEVMAGFEFNKLDNHEKAVNGAIFGLYQDGVEKYTSTSTDAGLVYFNDIKEGTYILKETSAPDGYEISDDEVIVTVDKDGKVTFSLEGEEETLTDLNGIFVNNISKTEFSFNKVVSGTKTGIPNVEFKLLQGDKEIATATSDENGVVSFENIELGSYTLVETTPAGYKAAGPWNIEVKKEGATIDGVILTEIENEKIIEKTGSFQFNKKDNYGNAVNGATFALYQDGELKYAVNSTDTGVVSFNDLKEGTYTLKEISAPAGYEISKAIVEVIVNNEGTVTFRESGVVKTVADLESLYINKMILGSISFTKYINDKKGILAGAEFELLINGERFGSTVFSDSNGLVTFLDVKPGEYKIREVSSHSNYFKTSDKTVDVIIDGNGVSSLIGQAKTEAETIFINKVENSIEFIKYSDDKSVLSDAIFELLKGTEVIATSISDKNGVVRFENILPGEYIVREKSAPKGYIKSDATRKLVVKDNGEISITASEIKDWEEAFKNKKVVEPKEENTDKKEESTIPQTSDDENILFPLLTAMISLAGIVLIKKIKH</sequence>
<proteinExistence type="inferred from homology"/>
<organism evidence="7">
    <name type="scientific">Clostridium tertium</name>
    <dbReference type="NCBI Taxonomy" id="1559"/>
    <lineage>
        <taxon>Bacteria</taxon>
        <taxon>Bacillati</taxon>
        <taxon>Bacillota</taxon>
        <taxon>Clostridia</taxon>
        <taxon>Eubacteriales</taxon>
        <taxon>Clostridiaceae</taxon>
        <taxon>Clostridium</taxon>
    </lineage>
</organism>
<evidence type="ECO:0000256" key="2">
    <source>
        <dbReference type="ARBA" id="ARBA00022525"/>
    </source>
</evidence>
<keyword evidence="4" id="KW-1133">Transmembrane helix</keyword>
<feature type="domain" description="SpaA-like prealbumin fold" evidence="6">
    <location>
        <begin position="1132"/>
        <end position="1214"/>
    </location>
</feature>
<feature type="domain" description="SpaA-like prealbumin fold" evidence="6">
    <location>
        <begin position="1430"/>
        <end position="1502"/>
    </location>
</feature>
<dbReference type="Pfam" id="PF17802">
    <property type="entry name" value="SpaA"/>
    <property type="match status" value="19"/>
</dbReference>
<feature type="domain" description="SpaA-like prealbumin fold" evidence="6">
    <location>
        <begin position="2013"/>
        <end position="2091"/>
    </location>
</feature>
<dbReference type="SUPFAM" id="SSF49478">
    <property type="entry name" value="Cna protein B-type domain"/>
    <property type="match status" value="16"/>
</dbReference>
<feature type="domain" description="SpaA-like prealbumin fold" evidence="6">
    <location>
        <begin position="1716"/>
        <end position="1796"/>
    </location>
</feature>
<evidence type="ECO:0000313" key="7">
    <source>
        <dbReference type="EMBL" id="VYU18105.1"/>
    </source>
</evidence>
<evidence type="ECO:0000256" key="3">
    <source>
        <dbReference type="ARBA" id="ARBA00022729"/>
    </source>
</evidence>
<feature type="domain" description="SpaA-like prealbumin fold" evidence="6">
    <location>
        <begin position="1326"/>
        <end position="1408"/>
    </location>
</feature>
<feature type="domain" description="SpaA-like prealbumin fold" evidence="6">
    <location>
        <begin position="826"/>
        <end position="901"/>
    </location>
</feature>
<feature type="transmembrane region" description="Helical" evidence="4">
    <location>
        <begin position="2234"/>
        <end position="2251"/>
    </location>
</feature>
<accession>A0A6N3CQI7</accession>
<name>A0A6N3CQI7_9CLOT</name>
<dbReference type="Gene3D" id="2.60.40.10">
    <property type="entry name" value="Immunoglobulins"/>
    <property type="match status" value="19"/>
</dbReference>
<feature type="domain" description="SpaA-like prealbumin fold" evidence="6">
    <location>
        <begin position="1817"/>
        <end position="1893"/>
    </location>
</feature>
<feature type="domain" description="SpaA-like prealbumin fold" evidence="6">
    <location>
        <begin position="1042"/>
        <end position="1114"/>
    </location>
</feature>
<keyword evidence="3 5" id="KW-0732">Signal</keyword>
<feature type="domain" description="SpaA-like prealbumin fold" evidence="6">
    <location>
        <begin position="724"/>
        <end position="804"/>
    </location>
</feature>
<feature type="domain" description="SpaA-like prealbumin fold" evidence="6">
    <location>
        <begin position="632"/>
        <end position="704"/>
    </location>
</feature>
<dbReference type="EMBL" id="CACRTO010000017">
    <property type="protein sequence ID" value="VYU18105.1"/>
    <property type="molecule type" value="Genomic_DNA"/>
</dbReference>
<dbReference type="PANTHER" id="PTHR36108">
    <property type="entry name" value="COLOSSIN-B-RELATED"/>
    <property type="match status" value="1"/>
</dbReference>
<evidence type="ECO:0000256" key="5">
    <source>
        <dbReference type="SAM" id="SignalP"/>
    </source>
</evidence>